<accession>A0A199XU90</accession>
<evidence type="ECO:0008006" key="3">
    <source>
        <dbReference type="Google" id="ProtNLM"/>
    </source>
</evidence>
<dbReference type="PATRIC" id="fig|29536.5.peg.867"/>
<keyword evidence="2" id="KW-1185">Reference proteome</keyword>
<dbReference type="Proteomes" id="UP000093807">
    <property type="component" value="Unassembled WGS sequence"/>
</dbReference>
<gene>
    <name evidence="1" type="ORF">FLB_08400</name>
</gene>
<dbReference type="RefSeq" id="WP_064714692.1">
    <property type="nucleotide sequence ID" value="NZ_JMTM01000017.1"/>
</dbReference>
<dbReference type="OrthoDB" id="1353797at2"/>
<reference evidence="1 2" key="1">
    <citation type="submission" date="2016-06" db="EMBL/GenBank/DDBJ databases">
        <title>Draft genome sequence of Flavobacterium succinicans strain DD5b.</title>
        <authorList>
            <person name="Poehlein A."/>
            <person name="Daniel R."/>
            <person name="Simeonova D.D."/>
        </authorList>
    </citation>
    <scope>NUCLEOTIDE SEQUENCE [LARGE SCALE GENOMIC DNA]</scope>
    <source>
        <strain evidence="1 2">DD5b</strain>
    </source>
</reference>
<sequence length="192" mass="21520">MKTFILLLVSVIAFAQNEKENYLSFSGALDARNLVSGSEPTNNKSGLNYFLQFAMVSRNFEINVGYERFDMIQFSKNTIGLGYHIPLYARIGSMNIKSVIIPSIEPTLINRWGNWGGGISDEQKSSHLSIGANLAYRIHISDSIAVEYLFNALPRVDINAMYGNSNWKERRSINGVPIVGSNYIKLVYKIGK</sequence>
<name>A0A199XU90_9FLAO</name>
<dbReference type="EMBL" id="JMTM01000017">
    <property type="protein sequence ID" value="OAZ04992.1"/>
    <property type="molecule type" value="Genomic_DNA"/>
</dbReference>
<evidence type="ECO:0000313" key="2">
    <source>
        <dbReference type="Proteomes" id="UP000093807"/>
    </source>
</evidence>
<proteinExistence type="predicted"/>
<comment type="caution">
    <text evidence="1">The sequence shown here is derived from an EMBL/GenBank/DDBJ whole genome shotgun (WGS) entry which is preliminary data.</text>
</comment>
<protein>
    <recommendedName>
        <fullName evidence="3">Outer membrane protein beta-barrel domain-containing protein</fullName>
    </recommendedName>
</protein>
<organism evidence="1 2">
    <name type="scientific">Flavobacterium succinicans</name>
    <dbReference type="NCBI Taxonomy" id="29536"/>
    <lineage>
        <taxon>Bacteria</taxon>
        <taxon>Pseudomonadati</taxon>
        <taxon>Bacteroidota</taxon>
        <taxon>Flavobacteriia</taxon>
        <taxon>Flavobacteriales</taxon>
        <taxon>Flavobacteriaceae</taxon>
        <taxon>Flavobacterium</taxon>
    </lineage>
</organism>
<dbReference type="AlphaFoldDB" id="A0A199XU90"/>
<evidence type="ECO:0000313" key="1">
    <source>
        <dbReference type="EMBL" id="OAZ04992.1"/>
    </source>
</evidence>